<dbReference type="GO" id="GO:0005730">
    <property type="term" value="C:nucleolus"/>
    <property type="evidence" value="ECO:0007669"/>
    <property type="project" value="UniProtKB-SubCell"/>
</dbReference>
<evidence type="ECO:0000256" key="10">
    <source>
        <dbReference type="PIRNR" id="PIRNR038995"/>
    </source>
</evidence>
<keyword evidence="7" id="KW-0539">Nucleus</keyword>
<evidence type="ECO:0000256" key="6">
    <source>
        <dbReference type="ARBA" id="ARBA00023135"/>
    </source>
</evidence>
<sequence>MVRPKYSPINATFGVRMEQFMESQEDYIKYHSKLNRKLQKLRRKLNLTTRDTKHYSLKEKFSKLTFEDYDNKNKLFGVLLLLYIERDLSICELYKLRARNRGKFKKSERKLVTERLRKSVKSVNRLLDLSKNEEDWIIRLQYLIFSKLIVVENLLYGKTAKRKENDNISQGLATCFAALQFLVSKEIINQDLFDFIRSKYEYTLMQYAGGLLSSIDLHNFITNTIIQIKENKETPRNQYTDELINLLYNNGFTIDFQDVEMSKKENETTIKHINWRAFKCTINDNHLAQMIEEARNAPKEHISDYSNKIAKWEACVSYQENYINHNNSNNDEEIEDEENEQILLAYLKYQTILTSFSRENDLFKQLWNEWLQIGPLLTNKILKYKELDRIVKNKKKYLQDLMELPGVYSDDDLLSQLELTQIYFTLHVNAVCLGHLYQLKHLNIEALALYTDAYQKITETYYQSGIISNDDILLPHKIINKEALGNFIADLKAKLSSIIALAEFESEFRNVEKSKYDFSTIDKLTLGGTITLNDAKLDNLFPLRPQLIPVGAKPSLFDVAFNYIQYDNSSKTITNKSQENPIQPESTLNQVDNKSTSTDNKQNTPPKRRGFLGLFGR</sequence>
<evidence type="ECO:0000313" key="13">
    <source>
        <dbReference type="Proteomes" id="UP001306508"/>
    </source>
</evidence>
<comment type="caution">
    <text evidence="12">The sequence shown here is derived from an EMBL/GenBank/DDBJ whole genome shotgun (WGS) entry which is preliminary data.</text>
</comment>
<keyword evidence="6 10" id="KW-0733">Signal recognition particle</keyword>
<dbReference type="GO" id="GO:0008312">
    <property type="term" value="F:7S RNA binding"/>
    <property type="evidence" value="ECO:0007669"/>
    <property type="project" value="InterPro"/>
</dbReference>
<comment type="function">
    <text evidence="10">Component of the signal recognition particle (SRP) complex, a ribonucleoprotein complex that mediates the cotranslational targeting of secretory and membrane proteins to the endoplasmic reticulum (ER). The SRP complex interacts with the signal sequence in nascent secretory and membrane proteins and directs them to the membrane of the ER.</text>
</comment>
<name>A0AAN8A689_9SACH</name>
<evidence type="ECO:0000256" key="1">
    <source>
        <dbReference type="ARBA" id="ARBA00004496"/>
    </source>
</evidence>
<proteinExistence type="inferred from homology"/>
<dbReference type="PANTHER" id="PTHR12860:SF0">
    <property type="entry name" value="SIGNAL RECOGNITION PARTICLE SUBUNIT SRP68"/>
    <property type="match status" value="1"/>
</dbReference>
<feature type="compositionally biased region" description="Polar residues" evidence="11">
    <location>
        <begin position="574"/>
        <end position="605"/>
    </location>
</feature>
<dbReference type="GO" id="GO:0006614">
    <property type="term" value="P:SRP-dependent cotranslational protein targeting to membrane"/>
    <property type="evidence" value="ECO:0007669"/>
    <property type="project" value="InterPro"/>
</dbReference>
<keyword evidence="5 10" id="KW-0694">RNA-binding</keyword>
<feature type="region of interest" description="Disordered" evidence="11">
    <location>
        <begin position="574"/>
        <end position="617"/>
    </location>
</feature>
<evidence type="ECO:0000256" key="3">
    <source>
        <dbReference type="ARBA" id="ARBA00009352"/>
    </source>
</evidence>
<evidence type="ECO:0000256" key="4">
    <source>
        <dbReference type="ARBA" id="ARBA00022490"/>
    </source>
</evidence>
<reference evidence="13" key="1">
    <citation type="submission" date="2023-07" db="EMBL/GenBank/DDBJ databases">
        <title>A draft genome of Kazachstania heterogenica Y-27499.</title>
        <authorList>
            <person name="Donic C."/>
            <person name="Kralova J.S."/>
            <person name="Fidel L."/>
            <person name="Ben-Dor S."/>
            <person name="Jung S."/>
        </authorList>
    </citation>
    <scope>NUCLEOTIDE SEQUENCE [LARGE SCALE GENOMIC DNA]</scope>
    <source>
        <strain evidence="13">Y27499</strain>
    </source>
</reference>
<organism evidence="12 13">
    <name type="scientific">Arxiozyma heterogenica</name>
    <dbReference type="NCBI Taxonomy" id="278026"/>
    <lineage>
        <taxon>Eukaryota</taxon>
        <taxon>Fungi</taxon>
        <taxon>Dikarya</taxon>
        <taxon>Ascomycota</taxon>
        <taxon>Saccharomycotina</taxon>
        <taxon>Saccharomycetes</taxon>
        <taxon>Saccharomycetales</taxon>
        <taxon>Saccharomycetaceae</taxon>
        <taxon>Arxiozyma</taxon>
    </lineage>
</organism>
<dbReference type="InterPro" id="IPR034652">
    <property type="entry name" value="SRP68-RBD"/>
</dbReference>
<gene>
    <name evidence="12" type="ORF">RI543_003936</name>
</gene>
<evidence type="ECO:0000313" key="12">
    <source>
        <dbReference type="EMBL" id="KAK5778277.1"/>
    </source>
</evidence>
<dbReference type="PIRSF" id="PIRSF038995">
    <property type="entry name" value="SRP68"/>
    <property type="match status" value="1"/>
</dbReference>
<dbReference type="InterPro" id="IPR038253">
    <property type="entry name" value="SRP68_N_sf"/>
</dbReference>
<dbReference type="Pfam" id="PF16969">
    <property type="entry name" value="SRP68"/>
    <property type="match status" value="1"/>
</dbReference>
<keyword evidence="8 10" id="KW-0687">Ribonucleoprotein</keyword>
<evidence type="ECO:0000256" key="5">
    <source>
        <dbReference type="ARBA" id="ARBA00022884"/>
    </source>
</evidence>
<dbReference type="Gene3D" id="1.10.3450.40">
    <property type="entry name" value="Signal recognition particle, SRP68 subunit, RNA-binding domain"/>
    <property type="match status" value="1"/>
</dbReference>
<dbReference type="Proteomes" id="UP001306508">
    <property type="component" value="Unassembled WGS sequence"/>
</dbReference>
<keyword evidence="13" id="KW-1185">Reference proteome</keyword>
<evidence type="ECO:0000256" key="7">
    <source>
        <dbReference type="ARBA" id="ARBA00023242"/>
    </source>
</evidence>
<evidence type="ECO:0000256" key="2">
    <source>
        <dbReference type="ARBA" id="ARBA00004604"/>
    </source>
</evidence>
<accession>A0AAN8A689</accession>
<comment type="similarity">
    <text evidence="3 10">Belongs to the SRP68 family.</text>
</comment>
<evidence type="ECO:0000256" key="11">
    <source>
        <dbReference type="SAM" id="MobiDB-lite"/>
    </source>
</evidence>
<dbReference type="EMBL" id="JAWIZZ010000053">
    <property type="protein sequence ID" value="KAK5778277.1"/>
    <property type="molecule type" value="Genomic_DNA"/>
</dbReference>
<dbReference type="GO" id="GO:0005047">
    <property type="term" value="F:signal recognition particle binding"/>
    <property type="evidence" value="ECO:0007669"/>
    <property type="project" value="InterPro"/>
</dbReference>
<keyword evidence="4 10" id="KW-0963">Cytoplasm</keyword>
<dbReference type="InterPro" id="IPR026258">
    <property type="entry name" value="SRP68"/>
</dbReference>
<dbReference type="GO" id="GO:0005786">
    <property type="term" value="C:signal recognition particle, endoplasmic reticulum targeting"/>
    <property type="evidence" value="ECO:0007669"/>
    <property type="project" value="UniProtKB-KW"/>
</dbReference>
<dbReference type="PANTHER" id="PTHR12860">
    <property type="entry name" value="SIGNAL RECOGNITION PARTICLE 68 KDA PROTEIN"/>
    <property type="match status" value="1"/>
</dbReference>
<dbReference type="GO" id="GO:0030942">
    <property type="term" value="F:endoplasmic reticulum signal peptide binding"/>
    <property type="evidence" value="ECO:0007669"/>
    <property type="project" value="InterPro"/>
</dbReference>
<evidence type="ECO:0000256" key="8">
    <source>
        <dbReference type="ARBA" id="ARBA00023274"/>
    </source>
</evidence>
<evidence type="ECO:0000256" key="9">
    <source>
        <dbReference type="ARBA" id="ARBA00029498"/>
    </source>
</evidence>
<dbReference type="CDD" id="cd15481">
    <property type="entry name" value="SRP68-RBD"/>
    <property type="match status" value="1"/>
</dbReference>
<comment type="subcellular location">
    <subcellularLocation>
        <location evidence="1 10">Cytoplasm</location>
    </subcellularLocation>
    <subcellularLocation>
        <location evidence="2">Nucleus</location>
        <location evidence="2">Nucleolus</location>
    </subcellularLocation>
</comment>
<dbReference type="AlphaFoldDB" id="A0AAN8A689"/>
<protein>
    <recommendedName>
        <fullName evidence="9 10">Signal recognition particle subunit SRP68</fullName>
        <shortName evidence="10">SRP68</shortName>
    </recommendedName>
</protein>